<comment type="caution">
    <text evidence="3">The sequence shown here is derived from an EMBL/GenBank/DDBJ whole genome shotgun (WGS) entry which is preliminary data.</text>
</comment>
<dbReference type="AlphaFoldDB" id="A0A844QP94"/>
<evidence type="ECO:0000259" key="2">
    <source>
        <dbReference type="Pfam" id="PF01936"/>
    </source>
</evidence>
<feature type="domain" description="NYN" evidence="2">
    <location>
        <begin position="7"/>
        <end position="164"/>
    </location>
</feature>
<accession>A0A844QP94</accession>
<dbReference type="CDD" id="cd10911">
    <property type="entry name" value="PIN_LabA"/>
    <property type="match status" value="1"/>
</dbReference>
<dbReference type="Proteomes" id="UP000463224">
    <property type="component" value="Unassembled WGS sequence"/>
</dbReference>
<evidence type="ECO:0000313" key="3">
    <source>
        <dbReference type="EMBL" id="MVA99783.1"/>
    </source>
</evidence>
<dbReference type="InterPro" id="IPR047140">
    <property type="entry name" value="LabA"/>
</dbReference>
<protein>
    <submittedName>
        <fullName evidence="3">NYN domain-containing protein</fullName>
    </submittedName>
</protein>
<dbReference type="PANTHER" id="PTHR35458">
    <property type="entry name" value="SLR0755 PROTEIN"/>
    <property type="match status" value="1"/>
</dbReference>
<sequence>MFDPREKIALFIDGANLYATSRALGFDIDYRKLLASFHKRGYLLRAYYYTALVEDQEYSSIRPLIDWLDYNGYKVVTKPAKEFTDSSGRRKIKGNMDIELTIDALELADVVDHYVIFSGDGDFRTLVEALQRRGRKVSVVSTMASQPPMISDDLRRQADYFVDLMTLKGDVGRDPSERPARRVENVDVDNHDDHQDDDD</sequence>
<reference evidence="3 4" key="1">
    <citation type="submission" date="2019-12" db="EMBL/GenBank/DDBJ databases">
        <title>Nitratireductor arenosus sp. nov., Isolated from sea sand, Jeju island, South Korea.</title>
        <authorList>
            <person name="Kim W."/>
        </authorList>
    </citation>
    <scope>NUCLEOTIDE SEQUENCE [LARGE SCALE GENOMIC DNA]</scope>
    <source>
        <strain evidence="3 4">CAU 1489</strain>
    </source>
</reference>
<dbReference type="PANTHER" id="PTHR35458:SF2">
    <property type="entry name" value="SLR0755 PROTEIN"/>
    <property type="match status" value="1"/>
</dbReference>
<name>A0A844QP94_9HYPH</name>
<dbReference type="Gene3D" id="3.40.50.1010">
    <property type="entry name" value="5'-nuclease"/>
    <property type="match status" value="1"/>
</dbReference>
<gene>
    <name evidence="3" type="ORF">GN330_21240</name>
</gene>
<organism evidence="3 4">
    <name type="scientific">Nitratireductor arenosus</name>
    <dbReference type="NCBI Taxonomy" id="2682096"/>
    <lineage>
        <taxon>Bacteria</taxon>
        <taxon>Pseudomonadati</taxon>
        <taxon>Pseudomonadota</taxon>
        <taxon>Alphaproteobacteria</taxon>
        <taxon>Hyphomicrobiales</taxon>
        <taxon>Phyllobacteriaceae</taxon>
        <taxon>Nitratireductor</taxon>
    </lineage>
</organism>
<proteinExistence type="predicted"/>
<dbReference type="RefSeq" id="WP_156715323.1">
    <property type="nucleotide sequence ID" value="NZ_WPHG01000007.1"/>
</dbReference>
<dbReference type="InterPro" id="IPR021139">
    <property type="entry name" value="NYN"/>
</dbReference>
<dbReference type="EMBL" id="WPHG01000007">
    <property type="protein sequence ID" value="MVA99783.1"/>
    <property type="molecule type" value="Genomic_DNA"/>
</dbReference>
<dbReference type="Pfam" id="PF01936">
    <property type="entry name" value="NYN"/>
    <property type="match status" value="1"/>
</dbReference>
<keyword evidence="4" id="KW-1185">Reference proteome</keyword>
<feature type="region of interest" description="Disordered" evidence="1">
    <location>
        <begin position="171"/>
        <end position="199"/>
    </location>
</feature>
<evidence type="ECO:0000256" key="1">
    <source>
        <dbReference type="SAM" id="MobiDB-lite"/>
    </source>
</evidence>
<evidence type="ECO:0000313" key="4">
    <source>
        <dbReference type="Proteomes" id="UP000463224"/>
    </source>
</evidence>
<dbReference type="GO" id="GO:0004540">
    <property type="term" value="F:RNA nuclease activity"/>
    <property type="evidence" value="ECO:0007669"/>
    <property type="project" value="InterPro"/>
</dbReference>